<dbReference type="EMBL" id="JACASE010000004">
    <property type="protein sequence ID" value="KAF6475019.1"/>
    <property type="molecule type" value="Genomic_DNA"/>
</dbReference>
<evidence type="ECO:0000256" key="1">
    <source>
        <dbReference type="SAM" id="MobiDB-lite"/>
    </source>
</evidence>
<name>A0A7J8HT04_ROUAE</name>
<gene>
    <name evidence="2" type="ORF">HJG63_011112</name>
</gene>
<reference evidence="2 3" key="1">
    <citation type="journal article" date="2020" name="Nature">
        <title>Six reference-quality genomes reveal evolution of bat adaptations.</title>
        <authorList>
            <person name="Jebb D."/>
            <person name="Huang Z."/>
            <person name="Pippel M."/>
            <person name="Hughes G.M."/>
            <person name="Lavrichenko K."/>
            <person name="Devanna P."/>
            <person name="Winkler S."/>
            <person name="Jermiin L.S."/>
            <person name="Skirmuntt E.C."/>
            <person name="Katzourakis A."/>
            <person name="Burkitt-Gray L."/>
            <person name="Ray D.A."/>
            <person name="Sullivan K.A.M."/>
            <person name="Roscito J.G."/>
            <person name="Kirilenko B.M."/>
            <person name="Davalos L.M."/>
            <person name="Corthals A.P."/>
            <person name="Power M.L."/>
            <person name="Jones G."/>
            <person name="Ransome R.D."/>
            <person name="Dechmann D.K.N."/>
            <person name="Locatelli A.G."/>
            <person name="Puechmaille S.J."/>
            <person name="Fedrigo O."/>
            <person name="Jarvis E.D."/>
            <person name="Hiller M."/>
            <person name="Vernes S.C."/>
            <person name="Myers E.W."/>
            <person name="Teeling E.C."/>
        </authorList>
    </citation>
    <scope>NUCLEOTIDE SEQUENCE [LARGE SCALE GENOMIC DNA]</scope>
    <source>
        <strain evidence="2">MRouAeg1</strain>
        <tissue evidence="2">Muscle</tissue>
    </source>
</reference>
<organism evidence="2 3">
    <name type="scientific">Rousettus aegyptiacus</name>
    <name type="common">Egyptian fruit bat</name>
    <name type="synonym">Pteropus aegyptiacus</name>
    <dbReference type="NCBI Taxonomy" id="9407"/>
    <lineage>
        <taxon>Eukaryota</taxon>
        <taxon>Metazoa</taxon>
        <taxon>Chordata</taxon>
        <taxon>Craniata</taxon>
        <taxon>Vertebrata</taxon>
        <taxon>Euteleostomi</taxon>
        <taxon>Mammalia</taxon>
        <taxon>Eutheria</taxon>
        <taxon>Laurasiatheria</taxon>
        <taxon>Chiroptera</taxon>
        <taxon>Yinpterochiroptera</taxon>
        <taxon>Pteropodoidea</taxon>
        <taxon>Pteropodidae</taxon>
        <taxon>Rousettinae</taxon>
        <taxon>Rousettus</taxon>
    </lineage>
</organism>
<comment type="caution">
    <text evidence="2">The sequence shown here is derived from an EMBL/GenBank/DDBJ whole genome shotgun (WGS) entry which is preliminary data.</text>
</comment>
<keyword evidence="3" id="KW-1185">Reference proteome</keyword>
<dbReference type="AlphaFoldDB" id="A0A7J8HT04"/>
<proteinExistence type="predicted"/>
<feature type="region of interest" description="Disordered" evidence="1">
    <location>
        <begin position="1"/>
        <end position="22"/>
    </location>
</feature>
<protein>
    <submittedName>
        <fullName evidence="2">Uncharacterized protein</fullName>
    </submittedName>
</protein>
<feature type="compositionally biased region" description="Low complexity" evidence="1">
    <location>
        <begin position="1"/>
        <end position="21"/>
    </location>
</feature>
<evidence type="ECO:0000313" key="2">
    <source>
        <dbReference type="EMBL" id="KAF6475019.1"/>
    </source>
</evidence>
<accession>A0A7J8HT04</accession>
<sequence>MRARLVPVSGSAGGSASRPAPLRTKGRLVHAPVVLGIITAVLQQALRVPCRGPGVHPRFQLHCAGQFPAGRPRLPRGPSTLLVAFPEAPGALCACFGRHRMAGESVPPAELRRGKTRRSRCLGFLGASGAVFRESARSCRPPPQWRPAPLRFSYSSASLAPFPGMSPA</sequence>
<dbReference type="Proteomes" id="UP000593571">
    <property type="component" value="Unassembled WGS sequence"/>
</dbReference>
<evidence type="ECO:0000313" key="3">
    <source>
        <dbReference type="Proteomes" id="UP000593571"/>
    </source>
</evidence>